<dbReference type="GO" id="GO:0050567">
    <property type="term" value="F:glutaminyl-tRNA synthase (glutamine-hydrolyzing) activity"/>
    <property type="evidence" value="ECO:0007669"/>
    <property type="project" value="UniProtKB-UniRule"/>
</dbReference>
<name>A0A2G9YW88_9BACT</name>
<dbReference type="AlphaFoldDB" id="A0A2G9YW88"/>
<dbReference type="GO" id="GO:0070681">
    <property type="term" value="P:glutaminyl-tRNAGln biosynthesis via transamidation"/>
    <property type="evidence" value="ECO:0007669"/>
    <property type="project" value="TreeGrafter"/>
</dbReference>
<proteinExistence type="inferred from homology"/>
<accession>A0A2G9YW88</accession>
<dbReference type="GO" id="GO:0050566">
    <property type="term" value="F:asparaginyl-tRNA synthase (glutamine-hydrolyzing) activity"/>
    <property type="evidence" value="ECO:0007669"/>
    <property type="project" value="RHEA"/>
</dbReference>
<dbReference type="Pfam" id="PF02686">
    <property type="entry name" value="GatC"/>
    <property type="match status" value="1"/>
</dbReference>
<evidence type="ECO:0000313" key="3">
    <source>
        <dbReference type="Proteomes" id="UP000230273"/>
    </source>
</evidence>
<comment type="function">
    <text evidence="1">Allows the formation of correctly charged Asn-tRNA(Asn) or Gln-tRNA(Gln) through the transamidation of misacylated Asp-tRNA(Asn) or Glu-tRNA(Gln) in organisms which lack either or both of asparaginyl-tRNA or glutaminyl-tRNA synthetases. The reaction takes place in the presence of glutamine and ATP through an activated phospho-Asp-tRNA(Asn) or phospho-Glu-tRNA(Gln).</text>
</comment>
<evidence type="ECO:0000313" key="2">
    <source>
        <dbReference type="EMBL" id="PIP23498.1"/>
    </source>
</evidence>
<keyword evidence="1" id="KW-0436">Ligase</keyword>
<dbReference type="SUPFAM" id="SSF141000">
    <property type="entry name" value="Glu-tRNAGln amidotransferase C subunit"/>
    <property type="match status" value="1"/>
</dbReference>
<dbReference type="InterPro" id="IPR036113">
    <property type="entry name" value="Asp/Glu-ADT_sf_sub_c"/>
</dbReference>
<dbReference type="PANTHER" id="PTHR15004:SF0">
    <property type="entry name" value="GLUTAMYL-TRNA(GLN) AMIDOTRANSFERASE SUBUNIT C, MITOCHONDRIAL"/>
    <property type="match status" value="1"/>
</dbReference>
<dbReference type="EMBL" id="PCRP01000047">
    <property type="protein sequence ID" value="PIP23498.1"/>
    <property type="molecule type" value="Genomic_DNA"/>
</dbReference>
<dbReference type="GO" id="GO:0006412">
    <property type="term" value="P:translation"/>
    <property type="evidence" value="ECO:0007669"/>
    <property type="project" value="UniProtKB-UniRule"/>
</dbReference>
<sequence length="95" mass="10952">MISKQQVQHIAKLARLGLTEKEIEKFQKDLSAILDYVEKLKEVNIDGIEPTSHSVLVENVMRKDEVAEKKEDENIKLLKLAPETKESYLKVKSIF</sequence>
<keyword evidence="2" id="KW-0808">Transferase</keyword>
<keyword evidence="1" id="KW-0067">ATP-binding</keyword>
<dbReference type="GO" id="GO:0005524">
    <property type="term" value="F:ATP binding"/>
    <property type="evidence" value="ECO:0007669"/>
    <property type="project" value="UniProtKB-KW"/>
</dbReference>
<comment type="similarity">
    <text evidence="1">Belongs to the GatC family.</text>
</comment>
<comment type="catalytic activity">
    <reaction evidence="1">
        <text>L-aspartyl-tRNA(Asn) + L-glutamine + ATP + H2O = L-asparaginyl-tRNA(Asn) + L-glutamate + ADP + phosphate + 2 H(+)</text>
        <dbReference type="Rhea" id="RHEA:14513"/>
        <dbReference type="Rhea" id="RHEA-COMP:9674"/>
        <dbReference type="Rhea" id="RHEA-COMP:9677"/>
        <dbReference type="ChEBI" id="CHEBI:15377"/>
        <dbReference type="ChEBI" id="CHEBI:15378"/>
        <dbReference type="ChEBI" id="CHEBI:29985"/>
        <dbReference type="ChEBI" id="CHEBI:30616"/>
        <dbReference type="ChEBI" id="CHEBI:43474"/>
        <dbReference type="ChEBI" id="CHEBI:58359"/>
        <dbReference type="ChEBI" id="CHEBI:78515"/>
        <dbReference type="ChEBI" id="CHEBI:78516"/>
        <dbReference type="ChEBI" id="CHEBI:456216"/>
    </reaction>
</comment>
<comment type="catalytic activity">
    <reaction evidence="1">
        <text>L-glutamyl-tRNA(Gln) + L-glutamine + ATP + H2O = L-glutaminyl-tRNA(Gln) + L-glutamate + ADP + phosphate + H(+)</text>
        <dbReference type="Rhea" id="RHEA:17521"/>
        <dbReference type="Rhea" id="RHEA-COMP:9681"/>
        <dbReference type="Rhea" id="RHEA-COMP:9684"/>
        <dbReference type="ChEBI" id="CHEBI:15377"/>
        <dbReference type="ChEBI" id="CHEBI:15378"/>
        <dbReference type="ChEBI" id="CHEBI:29985"/>
        <dbReference type="ChEBI" id="CHEBI:30616"/>
        <dbReference type="ChEBI" id="CHEBI:43474"/>
        <dbReference type="ChEBI" id="CHEBI:58359"/>
        <dbReference type="ChEBI" id="CHEBI:78520"/>
        <dbReference type="ChEBI" id="CHEBI:78521"/>
        <dbReference type="ChEBI" id="CHEBI:456216"/>
    </reaction>
</comment>
<keyword evidence="1" id="KW-0648">Protein biosynthesis</keyword>
<comment type="subunit">
    <text evidence="1">Heterotrimer of A, B and C subunits.</text>
</comment>
<dbReference type="Proteomes" id="UP000230273">
    <property type="component" value="Unassembled WGS sequence"/>
</dbReference>
<dbReference type="GO" id="GO:0006450">
    <property type="term" value="P:regulation of translational fidelity"/>
    <property type="evidence" value="ECO:0007669"/>
    <property type="project" value="InterPro"/>
</dbReference>
<comment type="caution">
    <text evidence="2">The sequence shown here is derived from an EMBL/GenBank/DDBJ whole genome shotgun (WGS) entry which is preliminary data.</text>
</comment>
<organism evidence="2 3">
    <name type="scientific">Candidatus Nealsonbacteria bacterium CG23_combo_of_CG06-09_8_20_14_all_38_19</name>
    <dbReference type="NCBI Taxonomy" id="1974721"/>
    <lineage>
        <taxon>Bacteria</taxon>
        <taxon>Candidatus Nealsoniibacteriota</taxon>
    </lineage>
</organism>
<evidence type="ECO:0000256" key="1">
    <source>
        <dbReference type="HAMAP-Rule" id="MF_00122"/>
    </source>
</evidence>
<gene>
    <name evidence="1" type="primary">gatC</name>
    <name evidence="2" type="ORF">COX36_03010</name>
</gene>
<dbReference type="HAMAP" id="MF_00122">
    <property type="entry name" value="GatC"/>
    <property type="match status" value="1"/>
</dbReference>
<dbReference type="Gene3D" id="1.10.20.60">
    <property type="entry name" value="Glu-tRNAGln amidotransferase C subunit, N-terminal domain"/>
    <property type="match status" value="1"/>
</dbReference>
<reference evidence="2 3" key="1">
    <citation type="submission" date="2017-09" db="EMBL/GenBank/DDBJ databases">
        <title>Depth-based differentiation of microbial function through sediment-hosted aquifers and enrichment of novel symbionts in the deep terrestrial subsurface.</title>
        <authorList>
            <person name="Probst A.J."/>
            <person name="Ladd B."/>
            <person name="Jarett J.K."/>
            <person name="Geller-Mcgrath D.E."/>
            <person name="Sieber C.M."/>
            <person name="Emerson J.B."/>
            <person name="Anantharaman K."/>
            <person name="Thomas B.C."/>
            <person name="Malmstrom R."/>
            <person name="Stieglmeier M."/>
            <person name="Klingl A."/>
            <person name="Woyke T."/>
            <person name="Ryan C.M."/>
            <person name="Banfield J.F."/>
        </authorList>
    </citation>
    <scope>NUCLEOTIDE SEQUENCE [LARGE SCALE GENOMIC DNA]</scope>
    <source>
        <strain evidence="2">CG23_combo_of_CG06-09_8_20_14_all_38_19</strain>
    </source>
</reference>
<dbReference type="GO" id="GO:0016740">
    <property type="term" value="F:transferase activity"/>
    <property type="evidence" value="ECO:0007669"/>
    <property type="project" value="UniProtKB-KW"/>
</dbReference>
<dbReference type="NCBIfam" id="TIGR00135">
    <property type="entry name" value="gatC"/>
    <property type="match status" value="1"/>
</dbReference>
<dbReference type="PANTHER" id="PTHR15004">
    <property type="entry name" value="GLUTAMYL-TRNA(GLN) AMIDOTRANSFERASE SUBUNIT C, MITOCHONDRIAL"/>
    <property type="match status" value="1"/>
</dbReference>
<dbReference type="EC" id="6.3.5.-" evidence="1"/>
<dbReference type="InterPro" id="IPR003837">
    <property type="entry name" value="GatC"/>
</dbReference>
<protein>
    <recommendedName>
        <fullName evidence="1">Aspartyl/glutamyl-tRNA(Asn/Gln) amidotransferase subunit C</fullName>
        <shortName evidence="1">Asp/Glu-ADT subunit C</shortName>
        <ecNumber evidence="1">6.3.5.-</ecNumber>
    </recommendedName>
</protein>
<keyword evidence="1" id="KW-0547">Nucleotide-binding</keyword>